<reference evidence="3 4" key="1">
    <citation type="submission" date="2016-08" db="EMBL/GenBank/DDBJ databases">
        <title>Identification and validation of antigenic proteins from Pajaroellobacter abortibovis using de-novo genome sequence assembly and reverse vaccinology.</title>
        <authorList>
            <person name="Welly B.T."/>
            <person name="Miller M.R."/>
            <person name="Stott J.L."/>
            <person name="Blanchard M.T."/>
            <person name="Islas-Trejo A.D."/>
            <person name="O'Rourke S.M."/>
            <person name="Young A.E."/>
            <person name="Medrano J.F."/>
            <person name="Van Eenennaam A.L."/>
        </authorList>
    </citation>
    <scope>NUCLEOTIDE SEQUENCE [LARGE SCALE GENOMIC DNA]</scope>
    <source>
        <strain evidence="3 4">BTF92-0548A/99-0131</strain>
    </source>
</reference>
<keyword evidence="4" id="KW-1185">Reference proteome</keyword>
<dbReference type="Pfam" id="PF01464">
    <property type="entry name" value="SLT"/>
    <property type="match status" value="1"/>
</dbReference>
<dbReference type="GO" id="GO:0000270">
    <property type="term" value="P:peptidoglycan metabolic process"/>
    <property type="evidence" value="ECO:0007669"/>
    <property type="project" value="InterPro"/>
</dbReference>
<dbReference type="EMBL" id="CP016908">
    <property type="protein sequence ID" value="APS00396.1"/>
    <property type="molecule type" value="Genomic_DNA"/>
</dbReference>
<proteinExistence type="inferred from homology"/>
<dbReference type="PROSITE" id="PS00922">
    <property type="entry name" value="TRANSGLYCOSYLASE"/>
    <property type="match status" value="1"/>
</dbReference>
<dbReference type="GO" id="GO:0016020">
    <property type="term" value="C:membrane"/>
    <property type="evidence" value="ECO:0007669"/>
    <property type="project" value="InterPro"/>
</dbReference>
<dbReference type="PANTHER" id="PTHR37423:SF2">
    <property type="entry name" value="MEMBRANE-BOUND LYTIC MUREIN TRANSGLYCOSYLASE C"/>
    <property type="match status" value="1"/>
</dbReference>
<dbReference type="Proteomes" id="UP000185544">
    <property type="component" value="Chromosome"/>
</dbReference>
<dbReference type="InterPro" id="IPR008258">
    <property type="entry name" value="Transglycosylase_SLT_dom_1"/>
</dbReference>
<dbReference type="STRING" id="1882918.BCY86_06670"/>
<evidence type="ECO:0000259" key="2">
    <source>
        <dbReference type="Pfam" id="PF01464"/>
    </source>
</evidence>
<evidence type="ECO:0000313" key="3">
    <source>
        <dbReference type="EMBL" id="APS00396.1"/>
    </source>
</evidence>
<dbReference type="AlphaFoldDB" id="A0A1L6MY26"/>
<dbReference type="InterPro" id="IPR000189">
    <property type="entry name" value="Transglyc_AS"/>
</dbReference>
<dbReference type="InterPro" id="IPR023346">
    <property type="entry name" value="Lysozyme-like_dom_sf"/>
</dbReference>
<protein>
    <recommendedName>
        <fullName evidence="2">Transglycosylase SLT domain-containing protein</fullName>
    </recommendedName>
</protein>
<dbReference type="GO" id="GO:0008933">
    <property type="term" value="F:peptidoglycan lytic transglycosylase activity"/>
    <property type="evidence" value="ECO:0007669"/>
    <property type="project" value="InterPro"/>
</dbReference>
<evidence type="ECO:0000313" key="4">
    <source>
        <dbReference type="Proteomes" id="UP000185544"/>
    </source>
</evidence>
<organism evidence="3 4">
    <name type="scientific">Pajaroellobacter abortibovis</name>
    <dbReference type="NCBI Taxonomy" id="1882918"/>
    <lineage>
        <taxon>Bacteria</taxon>
        <taxon>Pseudomonadati</taxon>
        <taxon>Myxococcota</taxon>
        <taxon>Polyangia</taxon>
        <taxon>Polyangiales</taxon>
        <taxon>Polyangiaceae</taxon>
    </lineage>
</organism>
<dbReference type="SUPFAM" id="SSF48452">
    <property type="entry name" value="TPR-like"/>
    <property type="match status" value="1"/>
</dbReference>
<evidence type="ECO:0000256" key="1">
    <source>
        <dbReference type="ARBA" id="ARBA00007734"/>
    </source>
</evidence>
<dbReference type="Gene3D" id="1.10.530.10">
    <property type="match status" value="1"/>
</dbReference>
<gene>
    <name evidence="3" type="ORF">BCY86_06670</name>
</gene>
<dbReference type="KEGG" id="pabo:BCY86_06670"/>
<dbReference type="CDD" id="cd13401">
    <property type="entry name" value="Slt70-like"/>
    <property type="match status" value="1"/>
</dbReference>
<comment type="similarity">
    <text evidence="1">Belongs to the transglycosylase Slt family.</text>
</comment>
<dbReference type="Gene3D" id="1.25.40.10">
    <property type="entry name" value="Tetratricopeptide repeat domain"/>
    <property type="match status" value="3"/>
</dbReference>
<feature type="domain" description="Transglycosylase SLT" evidence="2">
    <location>
        <begin position="644"/>
        <end position="758"/>
    </location>
</feature>
<sequence length="815" mass="91333">MACHPGSKRTLQKVEASLLVSPSPSSIPPEFHLHLPPVTTSPYPLPSLDWSLDHPGLAEVKEHWEKREFEQAALALERIQEGDPSQERPVRCAEKYWLGRLYALAGYPLKSALAFSQIAMMSRVDPSSASCSSLRDYALVRVCQAYAQAGAIKEARAAFVDVKAIADVPLGLLQKAKIAMAESLQKRGDFSSALPLWHDVLAHSSSGQQKSKAHAFLAQGILQANSSPSLAALREVFDDASKVLIEAPSLAESSGMMSVRMKAWTLLKKKGIKLSAGWTWEERVQRARAWLDSGDYKRALKEGESILKENRTGKKSSPLLCRAALVVARAKPMKDPVTADAWGRAIALCAPYPEKIDALFGGAKASRRSGRLEEASVRYEALERLAPTHSYADDARFYRGLVALEKADTASFLSLMLSLPEAYPRGDMRGEALFRAALFHLAAKEWNEALPILQRLKEIENPNQPRVSWKDWIQIGRADYYMARVAEQLGNLEKAWTGYEQVISQYPFSYVMMQAYARLSAHSPERAQHTLERIFQKEGVGIFPTKSHPEFDLPSYQRAMRLLEVGELELAQDEWSRAGVLSATVDPEVFLSTIRLYMQAYAPEVGYELLKTLPSFANLQHYPVGWWRIHGEVAYPRAFQKWVEREARNQKIPPAWIWAIMREESSFNPKAKSPADAFGLMQFIMPTAQKIAKEIQLPVKIEEATLFRPEVSIALGARYLANLKVAFTPHLALMIGSYNAGENAVGQWLRRDFPLDTDLWIEHIPYEETRNYVKRVLASMGAYLFLYEPESLAGLWNCPLRFDPSSLQGKGGGRS</sequence>
<dbReference type="SUPFAM" id="SSF53955">
    <property type="entry name" value="Lysozyme-like"/>
    <property type="match status" value="1"/>
</dbReference>
<dbReference type="PANTHER" id="PTHR37423">
    <property type="entry name" value="SOLUBLE LYTIC MUREIN TRANSGLYCOSYLASE-RELATED"/>
    <property type="match status" value="1"/>
</dbReference>
<name>A0A1L6MY26_9BACT</name>
<dbReference type="InterPro" id="IPR011990">
    <property type="entry name" value="TPR-like_helical_dom_sf"/>
</dbReference>
<accession>A0A1L6MY26</accession>